<comment type="caution">
    <text evidence="6">Lacks conserved residue(s) required for the propagation of feature annotation.</text>
</comment>
<dbReference type="PANTHER" id="PTHR43741:SF4">
    <property type="entry name" value="FMN-DEPENDENT NADH:QUINONE OXIDOREDUCTASE"/>
    <property type="match status" value="1"/>
</dbReference>
<evidence type="ECO:0000259" key="7">
    <source>
        <dbReference type="Pfam" id="PF02525"/>
    </source>
</evidence>
<dbReference type="RefSeq" id="WP_107561701.1">
    <property type="nucleotide sequence ID" value="NZ_NVQC01000016.1"/>
</dbReference>
<keyword evidence="4 6" id="KW-0520">NAD</keyword>
<dbReference type="Pfam" id="PF02525">
    <property type="entry name" value="Flavodoxin_2"/>
    <property type="match status" value="1"/>
</dbReference>
<evidence type="ECO:0000256" key="6">
    <source>
        <dbReference type="HAMAP-Rule" id="MF_01216"/>
    </source>
</evidence>
<dbReference type="GO" id="GO:0016655">
    <property type="term" value="F:oxidoreductase activity, acting on NAD(P)H, quinone or similar compound as acceptor"/>
    <property type="evidence" value="ECO:0007669"/>
    <property type="project" value="InterPro"/>
</dbReference>
<comment type="similarity">
    <text evidence="6">Belongs to the azoreductase type 1 family.</text>
</comment>
<dbReference type="InterPro" id="IPR029039">
    <property type="entry name" value="Flavoprotein-like_sf"/>
</dbReference>
<evidence type="ECO:0000256" key="3">
    <source>
        <dbReference type="ARBA" id="ARBA00023002"/>
    </source>
</evidence>
<keyword evidence="3 6" id="KW-0560">Oxidoreductase</keyword>
<gene>
    <name evidence="6" type="primary">azoR</name>
    <name evidence="8" type="ORF">CLG94_04620</name>
</gene>
<feature type="domain" description="Flavodoxin-like fold" evidence="7">
    <location>
        <begin position="2"/>
        <end position="199"/>
    </location>
</feature>
<comment type="catalytic activity">
    <reaction evidence="6">
        <text>2 a quinone + NADH + H(+) = 2 a 1,4-benzosemiquinone + NAD(+)</text>
        <dbReference type="Rhea" id="RHEA:65952"/>
        <dbReference type="ChEBI" id="CHEBI:15378"/>
        <dbReference type="ChEBI" id="CHEBI:57540"/>
        <dbReference type="ChEBI" id="CHEBI:57945"/>
        <dbReference type="ChEBI" id="CHEBI:132124"/>
        <dbReference type="ChEBI" id="CHEBI:134225"/>
    </reaction>
</comment>
<comment type="catalytic activity">
    <reaction evidence="5">
        <text>N,N-dimethyl-1,4-phenylenediamine + anthranilate + 2 NAD(+) = 2-(4-dimethylaminophenyl)diazenylbenzoate + 2 NADH + 2 H(+)</text>
        <dbReference type="Rhea" id="RHEA:55872"/>
        <dbReference type="ChEBI" id="CHEBI:15378"/>
        <dbReference type="ChEBI" id="CHEBI:15783"/>
        <dbReference type="ChEBI" id="CHEBI:16567"/>
        <dbReference type="ChEBI" id="CHEBI:57540"/>
        <dbReference type="ChEBI" id="CHEBI:57945"/>
        <dbReference type="ChEBI" id="CHEBI:71579"/>
        <dbReference type="EC" id="1.7.1.17"/>
    </reaction>
    <physiologicalReaction direction="right-to-left" evidence="5">
        <dbReference type="Rhea" id="RHEA:55874"/>
    </physiologicalReaction>
</comment>
<dbReference type="GO" id="GO:0009055">
    <property type="term" value="F:electron transfer activity"/>
    <property type="evidence" value="ECO:0007669"/>
    <property type="project" value="UniProtKB-UniRule"/>
</dbReference>
<comment type="cofactor">
    <cofactor evidence="6">
        <name>FMN</name>
        <dbReference type="ChEBI" id="CHEBI:58210"/>
    </cofactor>
    <text evidence="6">Binds 1 FMN per subunit.</text>
</comment>
<dbReference type="PANTHER" id="PTHR43741">
    <property type="entry name" value="FMN-DEPENDENT NADH-AZOREDUCTASE 1"/>
    <property type="match status" value="1"/>
</dbReference>
<evidence type="ECO:0000256" key="4">
    <source>
        <dbReference type="ARBA" id="ARBA00023027"/>
    </source>
</evidence>
<keyword evidence="2 6" id="KW-0288">FMN</keyword>
<name>A0A2T4TYY4_9BACT</name>
<dbReference type="HAMAP" id="MF_01216">
    <property type="entry name" value="Azoreductase_type1"/>
    <property type="match status" value="1"/>
</dbReference>
<dbReference type="OrthoDB" id="9805013at2"/>
<protein>
    <recommendedName>
        <fullName evidence="6">FMN dependent NADH:quinone oxidoreductase</fullName>
        <ecNumber evidence="6">1.6.5.-</ecNumber>
    </recommendedName>
    <alternativeName>
        <fullName evidence="6">Azo-dye reductase</fullName>
    </alternativeName>
    <alternativeName>
        <fullName evidence="6">FMN-dependent NADH-azo compound oxidoreductase</fullName>
    </alternativeName>
    <alternativeName>
        <fullName evidence="6">FMN-dependent NADH-azoreductase</fullName>
        <ecNumber evidence="6">1.7.1.17</ecNumber>
    </alternativeName>
</protein>
<evidence type="ECO:0000313" key="8">
    <source>
        <dbReference type="EMBL" id="PTL36326.1"/>
    </source>
</evidence>
<reference evidence="9" key="2">
    <citation type="journal article" date="2018" name="Environ. Microbiol.">
        <title>Bloom of a denitrifying methanotroph, 'Candidatus Methylomirabilis limnetica', in a deep stratified lake.</title>
        <authorList>
            <person name="Graf J.S."/>
            <person name="Mayr M.J."/>
            <person name="Marchant H.K."/>
            <person name="Tienken D."/>
            <person name="Hach P.F."/>
            <person name="Brand A."/>
            <person name="Schubert C.J."/>
            <person name="Kuypers M.M."/>
            <person name="Milucka J."/>
        </authorList>
    </citation>
    <scope>NUCLEOTIDE SEQUENCE [LARGE SCALE GENOMIC DNA]</scope>
    <source>
        <strain evidence="9">Zug</strain>
    </source>
</reference>
<dbReference type="InterPro" id="IPR003680">
    <property type="entry name" value="Flavodoxin_fold"/>
</dbReference>
<evidence type="ECO:0000313" key="9">
    <source>
        <dbReference type="Proteomes" id="UP000241436"/>
    </source>
</evidence>
<dbReference type="Proteomes" id="UP000241436">
    <property type="component" value="Unassembled WGS sequence"/>
</dbReference>
<dbReference type="InterPro" id="IPR023048">
    <property type="entry name" value="NADH:quinone_OxRdtase_FMN_depd"/>
</dbReference>
<comment type="function">
    <text evidence="6">Quinone reductase that provides resistance to thiol-specific stress caused by electrophilic quinones.</text>
</comment>
<dbReference type="AlphaFoldDB" id="A0A2T4TYY4"/>
<dbReference type="EC" id="1.7.1.17" evidence="6"/>
<feature type="binding site" evidence="6">
    <location>
        <begin position="142"/>
        <end position="145"/>
    </location>
    <ligand>
        <name>FMN</name>
        <dbReference type="ChEBI" id="CHEBI:58210"/>
    </ligand>
</feature>
<dbReference type="EC" id="1.6.5.-" evidence="6"/>
<evidence type="ECO:0000256" key="1">
    <source>
        <dbReference type="ARBA" id="ARBA00022630"/>
    </source>
</evidence>
<sequence length="210" mass="23816">MKKLLHVIASPRGEKSRTLQVASAFLERFRELHPEWMIDEINLFTDPLPVLAARQVDGKYMLLGGKELYGELRETWEDIEQHIARFKGADAYLISTPMWNFNVPYVLKQYIDILVQPRYLFQYVHGHTEGLLKGRPMVVISSRGGDYTTPETQSFDHVESYLRVVFGFVGITAIEFIKVEPLDGVSAEAVRHTVEAARGAAREAAARIPA</sequence>
<accession>A0A2T4TYY4</accession>
<dbReference type="GO" id="GO:0016652">
    <property type="term" value="F:oxidoreductase activity, acting on NAD(P)H as acceptor"/>
    <property type="evidence" value="ECO:0007669"/>
    <property type="project" value="UniProtKB-UniRule"/>
</dbReference>
<keyword evidence="1 6" id="KW-0285">Flavoprotein</keyword>
<comment type="function">
    <text evidence="6">Also exhibits azoreductase activity. Catalyzes the reductive cleavage of the azo bond in aromatic azo compounds to the corresponding amines.</text>
</comment>
<dbReference type="InterPro" id="IPR050104">
    <property type="entry name" value="FMN-dep_NADH:Q_OxRdtase_AzoR1"/>
</dbReference>
<proteinExistence type="inferred from homology"/>
<evidence type="ECO:0000256" key="5">
    <source>
        <dbReference type="ARBA" id="ARBA00048542"/>
    </source>
</evidence>
<comment type="subunit">
    <text evidence="6">Homodimer.</text>
</comment>
<dbReference type="GO" id="GO:0010181">
    <property type="term" value="F:FMN binding"/>
    <property type="evidence" value="ECO:0007669"/>
    <property type="project" value="UniProtKB-UniRule"/>
</dbReference>
<evidence type="ECO:0000256" key="2">
    <source>
        <dbReference type="ARBA" id="ARBA00022643"/>
    </source>
</evidence>
<dbReference type="EMBL" id="NVQC01000016">
    <property type="protein sequence ID" value="PTL36326.1"/>
    <property type="molecule type" value="Genomic_DNA"/>
</dbReference>
<comment type="caution">
    <text evidence="8">The sequence shown here is derived from an EMBL/GenBank/DDBJ whole genome shotgun (WGS) entry which is preliminary data.</text>
</comment>
<keyword evidence="9" id="KW-1185">Reference proteome</keyword>
<feature type="binding site" evidence="6">
    <location>
        <position position="10"/>
    </location>
    <ligand>
        <name>FMN</name>
        <dbReference type="ChEBI" id="CHEBI:58210"/>
    </ligand>
</feature>
<reference evidence="8 9" key="1">
    <citation type="submission" date="2017-09" db="EMBL/GenBank/DDBJ databases">
        <title>Bloom of a denitrifying methanotroph, Candidatus Methylomirabilis limnetica, in a deep stratified lake.</title>
        <authorList>
            <person name="Graf J.S."/>
            <person name="Marchant H.K."/>
            <person name="Tienken D."/>
            <person name="Hach P.F."/>
            <person name="Brand A."/>
            <person name="Schubert C.J."/>
            <person name="Kuypers M.M."/>
            <person name="Milucka J."/>
        </authorList>
    </citation>
    <scope>NUCLEOTIDE SEQUENCE [LARGE SCALE GENOMIC DNA]</scope>
    <source>
        <strain evidence="8 9">Zug</strain>
    </source>
</reference>
<dbReference type="Gene3D" id="3.40.50.360">
    <property type="match status" value="1"/>
</dbReference>
<organism evidence="8 9">
    <name type="scientific">Candidatus Methylomirabilis limnetica</name>
    <dbReference type="NCBI Taxonomy" id="2033718"/>
    <lineage>
        <taxon>Bacteria</taxon>
        <taxon>Candidatus Methylomirabilota</taxon>
        <taxon>Candidatus Methylomirabilia</taxon>
        <taxon>Candidatus Methylomirabilales</taxon>
        <taxon>Candidatus Methylomirabilaceae</taxon>
        <taxon>Candidatus Methylomirabilis</taxon>
    </lineage>
</organism>
<feature type="binding site" evidence="6">
    <location>
        <begin position="98"/>
        <end position="101"/>
    </location>
    <ligand>
        <name>FMN</name>
        <dbReference type="ChEBI" id="CHEBI:58210"/>
    </ligand>
</feature>
<dbReference type="SUPFAM" id="SSF52218">
    <property type="entry name" value="Flavoproteins"/>
    <property type="match status" value="1"/>
</dbReference>